<evidence type="ECO:0000256" key="1">
    <source>
        <dbReference type="SAM" id="MobiDB-lite"/>
    </source>
</evidence>
<organism evidence="3">
    <name type="scientific">Micrurus spixii</name>
    <name type="common">Amazon coral snake</name>
    <dbReference type="NCBI Taxonomy" id="129469"/>
    <lineage>
        <taxon>Eukaryota</taxon>
        <taxon>Metazoa</taxon>
        <taxon>Chordata</taxon>
        <taxon>Craniata</taxon>
        <taxon>Vertebrata</taxon>
        <taxon>Euteleostomi</taxon>
        <taxon>Lepidosauria</taxon>
        <taxon>Squamata</taxon>
        <taxon>Bifurcata</taxon>
        <taxon>Unidentata</taxon>
        <taxon>Episquamata</taxon>
        <taxon>Toxicofera</taxon>
        <taxon>Serpentes</taxon>
        <taxon>Colubroidea</taxon>
        <taxon>Elapidae</taxon>
        <taxon>Elapinae</taxon>
        <taxon>Micrurus</taxon>
    </lineage>
</organism>
<keyword evidence="2" id="KW-0472">Membrane</keyword>
<reference evidence="3" key="2">
    <citation type="submission" date="2017-11" db="EMBL/GenBank/DDBJ databases">
        <title>Coralsnake Venomics: Analyses of Venom Gland Transcriptomes and Proteomes of Six Brazilian Taxa.</title>
        <authorList>
            <person name="Aird S.D."/>
            <person name="Jorge da Silva N."/>
            <person name="Qiu L."/>
            <person name="Villar-Briones A."/>
            <person name="Aparecida-Saddi V."/>
            <person name="Campos-Telles M.P."/>
            <person name="Grau M."/>
            <person name="Mikheyev A.S."/>
        </authorList>
    </citation>
    <scope>NUCLEOTIDE SEQUENCE</scope>
    <source>
        <tissue evidence="3">Venom_gland</tissue>
    </source>
</reference>
<keyword evidence="2" id="KW-0812">Transmembrane</keyword>
<evidence type="ECO:0000313" key="3">
    <source>
        <dbReference type="EMBL" id="LAB26526.1"/>
    </source>
</evidence>
<accession>A0A2D4M0R0</accession>
<dbReference type="AlphaFoldDB" id="A0A2D4M0R0"/>
<proteinExistence type="predicted"/>
<dbReference type="EMBL" id="IACM01057854">
    <property type="protein sequence ID" value="LAB26528.1"/>
    <property type="molecule type" value="Transcribed_RNA"/>
</dbReference>
<dbReference type="EMBL" id="IACM01057853">
    <property type="protein sequence ID" value="LAB26526.1"/>
    <property type="molecule type" value="Transcribed_RNA"/>
</dbReference>
<protein>
    <submittedName>
        <fullName evidence="3">Uncharacterized protein</fullName>
    </submittedName>
</protein>
<evidence type="ECO:0000256" key="2">
    <source>
        <dbReference type="SAM" id="Phobius"/>
    </source>
</evidence>
<name>A0A2D4M0R0_9SAUR</name>
<sequence>MSSHKQGVRSRNGTKIDLYKSSPNPPIAVTFLKQELQIQKAIPNCTSALSGGVLAHRELKMTSFQNQRKQKLQATPSCYRYKAGATSTWNSIFLCSPNLILILWIAIILTY</sequence>
<keyword evidence="2" id="KW-1133">Transmembrane helix</keyword>
<feature type="transmembrane region" description="Helical" evidence="2">
    <location>
        <begin position="89"/>
        <end position="109"/>
    </location>
</feature>
<reference evidence="3" key="1">
    <citation type="submission" date="2017-07" db="EMBL/GenBank/DDBJ databases">
        <authorList>
            <person name="Mikheyev A."/>
            <person name="Grau M."/>
        </authorList>
    </citation>
    <scope>NUCLEOTIDE SEQUENCE</scope>
    <source>
        <tissue evidence="3">Venom_gland</tissue>
    </source>
</reference>
<feature type="compositionally biased region" description="Polar residues" evidence="1">
    <location>
        <begin position="1"/>
        <end position="13"/>
    </location>
</feature>
<feature type="region of interest" description="Disordered" evidence="1">
    <location>
        <begin position="1"/>
        <end position="20"/>
    </location>
</feature>